<evidence type="ECO:0000256" key="1">
    <source>
        <dbReference type="SAM" id="MobiDB-lite"/>
    </source>
</evidence>
<proteinExistence type="predicted"/>
<evidence type="ECO:0000313" key="3">
    <source>
        <dbReference type="Proteomes" id="UP001432027"/>
    </source>
</evidence>
<keyword evidence="3" id="KW-1185">Reference proteome</keyword>
<comment type="caution">
    <text evidence="2">The sequence shown here is derived from an EMBL/GenBank/DDBJ whole genome shotgun (WGS) entry which is preliminary data.</text>
</comment>
<gene>
    <name evidence="2" type="ORF">PENTCL1PPCAC_2058</name>
</gene>
<protein>
    <submittedName>
        <fullName evidence="2">Uncharacterized protein</fullName>
    </submittedName>
</protein>
<name>A0AAV5SCG8_9BILA</name>
<evidence type="ECO:0000313" key="2">
    <source>
        <dbReference type="EMBL" id="GMS79883.1"/>
    </source>
</evidence>
<dbReference type="AlphaFoldDB" id="A0AAV5SCG8"/>
<accession>A0AAV5SCG8</accession>
<sequence length="122" mass="13559">MFPVVFSLPSPPLLVSSTSPPPSSSHGLAGRTSTARSNALRTTPLDGHSRYEFPHYMEKETNAVQSLISSRRLLSSPRRFPSLVMEMDAHRQGEFSVPSPTVSPSLLLLLSLNQKRDQIWEE</sequence>
<reference evidence="2" key="1">
    <citation type="submission" date="2023-10" db="EMBL/GenBank/DDBJ databases">
        <title>Genome assembly of Pristionchus species.</title>
        <authorList>
            <person name="Yoshida K."/>
            <person name="Sommer R.J."/>
        </authorList>
    </citation>
    <scope>NUCLEOTIDE SEQUENCE</scope>
    <source>
        <strain evidence="2">RS0144</strain>
    </source>
</reference>
<organism evidence="2 3">
    <name type="scientific">Pristionchus entomophagus</name>
    <dbReference type="NCBI Taxonomy" id="358040"/>
    <lineage>
        <taxon>Eukaryota</taxon>
        <taxon>Metazoa</taxon>
        <taxon>Ecdysozoa</taxon>
        <taxon>Nematoda</taxon>
        <taxon>Chromadorea</taxon>
        <taxon>Rhabditida</taxon>
        <taxon>Rhabditina</taxon>
        <taxon>Diplogasteromorpha</taxon>
        <taxon>Diplogasteroidea</taxon>
        <taxon>Neodiplogasteridae</taxon>
        <taxon>Pristionchus</taxon>
    </lineage>
</organism>
<feature type="compositionally biased region" description="Polar residues" evidence="1">
    <location>
        <begin position="31"/>
        <end position="41"/>
    </location>
</feature>
<dbReference type="EMBL" id="BTSX01000001">
    <property type="protein sequence ID" value="GMS79883.1"/>
    <property type="molecule type" value="Genomic_DNA"/>
</dbReference>
<feature type="region of interest" description="Disordered" evidence="1">
    <location>
        <begin position="13"/>
        <end position="46"/>
    </location>
</feature>
<dbReference type="Proteomes" id="UP001432027">
    <property type="component" value="Unassembled WGS sequence"/>
</dbReference>